<comment type="subcellular location">
    <subcellularLocation>
        <location evidence="4">Cytoplasm</location>
    </subcellularLocation>
</comment>
<dbReference type="EMBL" id="ABIL02000006">
    <property type="protein sequence ID" value="EDS71915.1"/>
    <property type="molecule type" value="Genomic_DNA"/>
</dbReference>
<protein>
    <recommendedName>
        <fullName evidence="13">Ribonuclease</fullName>
        <ecNumber evidence="13">3.1.26.4</ecNumber>
    </recommendedName>
</protein>
<name>B1C8K5_9FIRM</name>
<evidence type="ECO:0000256" key="3">
    <source>
        <dbReference type="ARBA" id="ARBA00004065"/>
    </source>
</evidence>
<reference evidence="15" key="2">
    <citation type="submission" date="2013-08" db="EMBL/GenBank/DDBJ databases">
        <title>Draft genome sequence of Anaerofustis stercorihominis (DSM 17244).</title>
        <authorList>
            <person name="Sudarsanam P."/>
            <person name="Ley R."/>
            <person name="Guruge J."/>
            <person name="Turnbaugh P.J."/>
            <person name="Mahowald M."/>
            <person name="Liep D."/>
            <person name="Gordon J."/>
        </authorList>
    </citation>
    <scope>NUCLEOTIDE SEQUENCE</scope>
    <source>
        <strain evidence="15">DSM 17244</strain>
    </source>
</reference>
<dbReference type="Proteomes" id="UP000005178">
    <property type="component" value="Unassembled WGS sequence"/>
</dbReference>
<evidence type="ECO:0000256" key="8">
    <source>
        <dbReference type="ARBA" id="ARBA00022723"/>
    </source>
</evidence>
<evidence type="ECO:0000259" key="14">
    <source>
        <dbReference type="PROSITE" id="PS51975"/>
    </source>
</evidence>
<dbReference type="eggNOG" id="COG1039">
    <property type="taxonomic scope" value="Bacteria"/>
</dbReference>
<feature type="domain" description="RNase H type-2" evidence="14">
    <location>
        <begin position="98"/>
        <end position="304"/>
    </location>
</feature>
<dbReference type="InterPro" id="IPR036397">
    <property type="entry name" value="RNaseH_sf"/>
</dbReference>
<keyword evidence="7 12" id="KW-0540">Nuclease</keyword>
<dbReference type="InterPro" id="IPR024567">
    <property type="entry name" value="RNase_HII/HIII_dom"/>
</dbReference>
<evidence type="ECO:0000256" key="4">
    <source>
        <dbReference type="ARBA" id="ARBA00004496"/>
    </source>
</evidence>
<evidence type="ECO:0000256" key="12">
    <source>
        <dbReference type="PROSITE-ProRule" id="PRU01319"/>
    </source>
</evidence>
<keyword evidence="10 12" id="KW-0378">Hydrolase</keyword>
<comment type="function">
    <text evidence="3 13">Endonuclease that specifically degrades the RNA of RNA-DNA hybrids.</text>
</comment>
<dbReference type="InterPro" id="IPR004641">
    <property type="entry name" value="RNase_HIII"/>
</dbReference>
<feature type="binding site" evidence="12">
    <location>
        <position position="104"/>
    </location>
    <ligand>
        <name>a divalent metal cation</name>
        <dbReference type="ChEBI" id="CHEBI:60240"/>
    </ligand>
</feature>
<dbReference type="GO" id="GO:0046872">
    <property type="term" value="F:metal ion binding"/>
    <property type="evidence" value="ECO:0007669"/>
    <property type="project" value="UniProtKB-KW"/>
</dbReference>
<dbReference type="STRING" id="445971.ANASTE_01619"/>
<dbReference type="PANTHER" id="PTHR10954">
    <property type="entry name" value="RIBONUCLEASE H2 SUBUNIT A"/>
    <property type="match status" value="1"/>
</dbReference>
<dbReference type="Gene3D" id="3.30.420.10">
    <property type="entry name" value="Ribonuclease H-like superfamily/Ribonuclease H"/>
    <property type="match status" value="1"/>
</dbReference>
<organism evidence="15 16">
    <name type="scientific">Anaerofustis stercorihominis DSM 17244</name>
    <dbReference type="NCBI Taxonomy" id="445971"/>
    <lineage>
        <taxon>Bacteria</taxon>
        <taxon>Bacillati</taxon>
        <taxon>Bacillota</taxon>
        <taxon>Clostridia</taxon>
        <taxon>Eubacteriales</taxon>
        <taxon>Eubacteriaceae</taxon>
        <taxon>Anaerofustis</taxon>
    </lineage>
</organism>
<keyword evidence="9 12" id="KW-0255">Endonuclease</keyword>
<sequence length="304" mass="34672">MNKTPEDLYLRIKNSNELVSYSVSDFKKIAYGLQFYIDSNIIRIYSSKKKGITLDTSQSKSDELNLILNNIYDIFQGNSLSSSDFDAEKNQLYPIMNPPLLGSDEVGKGDFYAPIIVGSVYLEKNEYDILKTLGVRDSKDLSDDRIIKLASEIKKVTNNYSILRIGQSKYNELYKKIGNINAILAWAHVTNIKNVYKKQHFKKALVDKFGREEQIRNGLKELNLEMIFKPKAEQNIAVAAASILARDALLTTIKNMNKHYDFDFPLGANSIVITKGKEFVKKFGEEELNNVCKMHFKTVQNILN</sequence>
<dbReference type="GO" id="GO:0043137">
    <property type="term" value="P:DNA replication, removal of RNA primer"/>
    <property type="evidence" value="ECO:0007669"/>
    <property type="project" value="TreeGrafter"/>
</dbReference>
<feature type="binding site" evidence="12">
    <location>
        <position position="105"/>
    </location>
    <ligand>
        <name>a divalent metal cation</name>
        <dbReference type="ChEBI" id="CHEBI:60240"/>
    </ligand>
</feature>
<reference evidence="15" key="1">
    <citation type="submission" date="2008-01" db="EMBL/GenBank/DDBJ databases">
        <authorList>
            <person name="Fulton L."/>
            <person name="Clifton S."/>
            <person name="Fulton B."/>
            <person name="Xu J."/>
            <person name="Minx P."/>
            <person name="Pepin K.H."/>
            <person name="Johnson M."/>
            <person name="Thiruvilangam P."/>
            <person name="Bhonagiri V."/>
            <person name="Nash W.E."/>
            <person name="Mardis E.R."/>
            <person name="Wilson R.K."/>
        </authorList>
    </citation>
    <scope>NUCLEOTIDE SEQUENCE [LARGE SCALE GENOMIC DNA]</scope>
    <source>
        <strain evidence="15">DSM 17244</strain>
    </source>
</reference>
<proteinExistence type="inferred from homology"/>
<evidence type="ECO:0000256" key="1">
    <source>
        <dbReference type="ARBA" id="ARBA00000077"/>
    </source>
</evidence>
<dbReference type="EC" id="3.1.26.4" evidence="13"/>
<dbReference type="GO" id="GO:0006298">
    <property type="term" value="P:mismatch repair"/>
    <property type="evidence" value="ECO:0007669"/>
    <property type="project" value="TreeGrafter"/>
</dbReference>
<comment type="caution">
    <text evidence="15">The sequence shown here is derived from an EMBL/GenBank/DDBJ whole genome shotgun (WGS) entry which is preliminary data.</text>
</comment>
<comment type="cofactor">
    <cofactor evidence="2">
        <name>Mg(2+)</name>
        <dbReference type="ChEBI" id="CHEBI:18420"/>
    </cofactor>
</comment>
<dbReference type="Pfam" id="PF01351">
    <property type="entry name" value="RNase_HII"/>
    <property type="match status" value="1"/>
</dbReference>
<keyword evidence="16" id="KW-1185">Reference proteome</keyword>
<evidence type="ECO:0000256" key="9">
    <source>
        <dbReference type="ARBA" id="ARBA00022759"/>
    </source>
</evidence>
<dbReference type="PANTHER" id="PTHR10954:SF23">
    <property type="entry name" value="RIBONUCLEASE"/>
    <property type="match status" value="1"/>
</dbReference>
<keyword evidence="11" id="KW-0460">Magnesium</keyword>
<dbReference type="HOGENOM" id="CLU_059546_3_0_9"/>
<accession>B1C8K5</accession>
<evidence type="ECO:0000313" key="15">
    <source>
        <dbReference type="EMBL" id="EDS71915.1"/>
    </source>
</evidence>
<dbReference type="GO" id="GO:0032299">
    <property type="term" value="C:ribonuclease H2 complex"/>
    <property type="evidence" value="ECO:0007669"/>
    <property type="project" value="TreeGrafter"/>
</dbReference>
<dbReference type="NCBIfam" id="TIGR00716">
    <property type="entry name" value="rnhC"/>
    <property type="match status" value="1"/>
</dbReference>
<dbReference type="GO" id="GO:0005737">
    <property type="term" value="C:cytoplasm"/>
    <property type="evidence" value="ECO:0007669"/>
    <property type="project" value="UniProtKB-SubCell"/>
</dbReference>
<dbReference type="GO" id="GO:0004523">
    <property type="term" value="F:RNA-DNA hybrid ribonuclease activity"/>
    <property type="evidence" value="ECO:0007669"/>
    <property type="project" value="UniProtKB-UniRule"/>
</dbReference>
<dbReference type="PROSITE" id="PS51975">
    <property type="entry name" value="RNASE_H_2"/>
    <property type="match status" value="1"/>
</dbReference>
<evidence type="ECO:0000256" key="10">
    <source>
        <dbReference type="ARBA" id="ARBA00022801"/>
    </source>
</evidence>
<dbReference type="InterPro" id="IPR012337">
    <property type="entry name" value="RNaseH-like_sf"/>
</dbReference>
<dbReference type="SUPFAM" id="SSF53098">
    <property type="entry name" value="Ribonuclease H-like"/>
    <property type="match status" value="1"/>
</dbReference>
<evidence type="ECO:0000256" key="13">
    <source>
        <dbReference type="RuleBase" id="RU003515"/>
    </source>
</evidence>
<evidence type="ECO:0000256" key="2">
    <source>
        <dbReference type="ARBA" id="ARBA00001946"/>
    </source>
</evidence>
<evidence type="ECO:0000313" key="16">
    <source>
        <dbReference type="Proteomes" id="UP000005178"/>
    </source>
</evidence>
<evidence type="ECO:0000256" key="11">
    <source>
        <dbReference type="ARBA" id="ARBA00022842"/>
    </source>
</evidence>
<dbReference type="GeneID" id="98000691"/>
<evidence type="ECO:0000256" key="5">
    <source>
        <dbReference type="ARBA" id="ARBA00008378"/>
    </source>
</evidence>
<comment type="similarity">
    <text evidence="5">Belongs to the RNase HII family. RnhC subfamily.</text>
</comment>
<evidence type="ECO:0000256" key="6">
    <source>
        <dbReference type="ARBA" id="ARBA00022490"/>
    </source>
</evidence>
<dbReference type="AlphaFoldDB" id="B1C8K5"/>
<dbReference type="CDD" id="cd06590">
    <property type="entry name" value="RNase_HII_bacteria_HIII_like"/>
    <property type="match status" value="1"/>
</dbReference>
<keyword evidence="8 12" id="KW-0479">Metal-binding</keyword>
<dbReference type="InterPro" id="IPR001352">
    <property type="entry name" value="RNase_HII/HIII"/>
</dbReference>
<feature type="binding site" evidence="12">
    <location>
        <position position="207"/>
    </location>
    <ligand>
        <name>a divalent metal cation</name>
        <dbReference type="ChEBI" id="CHEBI:60240"/>
    </ligand>
</feature>
<comment type="cofactor">
    <cofactor evidence="12">
        <name>Mn(2+)</name>
        <dbReference type="ChEBI" id="CHEBI:29035"/>
    </cofactor>
    <cofactor evidence="12">
        <name>Mg(2+)</name>
        <dbReference type="ChEBI" id="CHEBI:18420"/>
    </cofactor>
    <text evidence="12">Manganese or magnesium. Binds 1 divalent metal ion per monomer in the absence of substrate. May bind a second metal ion after substrate binding.</text>
</comment>
<evidence type="ECO:0000256" key="7">
    <source>
        <dbReference type="ARBA" id="ARBA00022722"/>
    </source>
</evidence>
<keyword evidence="6" id="KW-0963">Cytoplasm</keyword>
<dbReference type="RefSeq" id="WP_007050385.1">
    <property type="nucleotide sequence ID" value="NZ_DS560019.1"/>
</dbReference>
<dbReference type="OrthoDB" id="9777935at2"/>
<dbReference type="GO" id="GO:0003723">
    <property type="term" value="F:RNA binding"/>
    <property type="evidence" value="ECO:0007669"/>
    <property type="project" value="UniProtKB-UniRule"/>
</dbReference>
<gene>
    <name evidence="15" type="primary">rnhC</name>
    <name evidence="15" type="ORF">ANASTE_01619</name>
</gene>
<comment type="catalytic activity">
    <reaction evidence="1 12 13">
        <text>Endonucleolytic cleavage to 5'-phosphomonoester.</text>
        <dbReference type="EC" id="3.1.26.4"/>
    </reaction>
</comment>